<dbReference type="InterPro" id="IPR050404">
    <property type="entry name" value="Heme-degrading_MO"/>
</dbReference>
<evidence type="ECO:0000313" key="3">
    <source>
        <dbReference type="Proteomes" id="UP000199205"/>
    </source>
</evidence>
<dbReference type="OrthoDB" id="9798115at2"/>
<dbReference type="PANTHER" id="PTHR34474:SF2">
    <property type="entry name" value="SIGNAL TRANSDUCTION PROTEIN TRAP"/>
    <property type="match status" value="1"/>
</dbReference>
<dbReference type="EMBL" id="FMAF01000003">
    <property type="protein sequence ID" value="SCB17109.1"/>
    <property type="molecule type" value="Genomic_DNA"/>
</dbReference>
<dbReference type="Gene3D" id="3.30.70.100">
    <property type="match status" value="1"/>
</dbReference>
<keyword evidence="2" id="KW-0503">Monooxygenase</keyword>
<accession>A0A1C3UNT9</accession>
<dbReference type="SUPFAM" id="SSF54909">
    <property type="entry name" value="Dimeric alpha+beta barrel"/>
    <property type="match status" value="1"/>
</dbReference>
<dbReference type="Proteomes" id="UP000199205">
    <property type="component" value="Unassembled WGS sequence"/>
</dbReference>
<dbReference type="RefSeq" id="WP_037195102.1">
    <property type="nucleotide sequence ID" value="NZ_FMAF01000003.1"/>
</dbReference>
<dbReference type="AlphaFoldDB" id="A0A1C3UNT9"/>
<dbReference type="InterPro" id="IPR011008">
    <property type="entry name" value="Dimeric_a/b-barrel"/>
</dbReference>
<organism evidence="2 3">
    <name type="scientific">Rhizobium lusitanum</name>
    <dbReference type="NCBI Taxonomy" id="293958"/>
    <lineage>
        <taxon>Bacteria</taxon>
        <taxon>Pseudomonadati</taxon>
        <taxon>Pseudomonadota</taxon>
        <taxon>Alphaproteobacteria</taxon>
        <taxon>Hyphomicrobiales</taxon>
        <taxon>Rhizobiaceae</taxon>
        <taxon>Rhizobium/Agrobacterium group</taxon>
        <taxon>Rhizobium</taxon>
    </lineage>
</organism>
<protein>
    <submittedName>
        <fullName evidence="2">Heme-degrading monooxygenase HmoA</fullName>
    </submittedName>
</protein>
<dbReference type="GO" id="GO:0004497">
    <property type="term" value="F:monooxygenase activity"/>
    <property type="evidence" value="ECO:0007669"/>
    <property type="project" value="UniProtKB-KW"/>
</dbReference>
<proteinExistence type="predicted"/>
<gene>
    <name evidence="2" type="ORF">GA0061101_10350</name>
</gene>
<reference evidence="2 3" key="1">
    <citation type="submission" date="2016-08" db="EMBL/GenBank/DDBJ databases">
        <authorList>
            <person name="Seilhamer J.J."/>
        </authorList>
    </citation>
    <scope>NUCLEOTIDE SEQUENCE [LARGE SCALE GENOMIC DNA]</scope>
    <source>
        <strain evidence="2 3">P1-7</strain>
    </source>
</reference>
<sequence length="104" mass="12292">MYIAMNRFKVVIGLESDFETVWRERDSQLSEVLGFLEFRLLRGKTNMDEGYTLFSSHTTWRSEEDFLNWTKSENFRLAHRSAGENKRLYWGPPQFEGFTVVSGI</sequence>
<evidence type="ECO:0000259" key="1">
    <source>
        <dbReference type="PROSITE" id="PS51725"/>
    </source>
</evidence>
<evidence type="ECO:0000313" key="2">
    <source>
        <dbReference type="EMBL" id="SCB17109.1"/>
    </source>
</evidence>
<dbReference type="PANTHER" id="PTHR34474">
    <property type="entry name" value="SIGNAL TRANSDUCTION PROTEIN TRAP"/>
    <property type="match status" value="1"/>
</dbReference>
<dbReference type="Pfam" id="PF03992">
    <property type="entry name" value="ABM"/>
    <property type="match status" value="1"/>
</dbReference>
<name>A0A1C3UNT9_9HYPH</name>
<keyword evidence="2" id="KW-0560">Oxidoreductase</keyword>
<dbReference type="PROSITE" id="PS51725">
    <property type="entry name" value="ABM"/>
    <property type="match status" value="1"/>
</dbReference>
<dbReference type="InterPro" id="IPR007138">
    <property type="entry name" value="ABM_dom"/>
</dbReference>
<feature type="domain" description="ABM" evidence="1">
    <location>
        <begin position="2"/>
        <end position="101"/>
    </location>
</feature>